<dbReference type="EMBL" id="CP147247">
    <property type="protein sequence ID" value="WYJ91659.1"/>
    <property type="molecule type" value="Genomic_DNA"/>
</dbReference>
<dbReference type="Gene3D" id="1.10.10.2840">
    <property type="entry name" value="PucR C-terminal helix-turn-helix domain"/>
    <property type="match status" value="1"/>
</dbReference>
<evidence type="ECO:0000259" key="1">
    <source>
        <dbReference type="Pfam" id="PF07905"/>
    </source>
</evidence>
<evidence type="ECO:0000313" key="5">
    <source>
        <dbReference type="Proteomes" id="UP000195141"/>
    </source>
</evidence>
<dbReference type="Pfam" id="PF07905">
    <property type="entry name" value="PucR"/>
    <property type="match status" value="1"/>
</dbReference>
<feature type="domain" description="PucR C-terminal helix-turn-helix" evidence="2">
    <location>
        <begin position="457"/>
        <end position="514"/>
    </location>
</feature>
<gene>
    <name evidence="4" type="ORF">A5888_003427</name>
    <name evidence="3" type="ORF">A5888_003721</name>
</gene>
<protein>
    <recommendedName>
        <fullName evidence="6">Purine catabolism regulatory protein</fullName>
    </recommendedName>
</protein>
<dbReference type="PANTHER" id="PTHR33744">
    <property type="entry name" value="CARBOHYDRATE DIACID REGULATOR"/>
    <property type="match status" value="1"/>
</dbReference>
<sequence>MGVKLNELLRLPSLREAEVVTGKNSLEKSVTSLSFLEVSDMDFFSKNIQVGEEYYAGELLIGSFYSIKDDRMKQCEAIRHLHDLGEIGIILYYVGIILPELAPEVIELAEELNFVIIQMPPNDSSLRYNEVIIEIMSVILANDPSENILNEVLEKVSLLPEHLRSVEITLKILSDLLRTNIVLANADYEIINQIKWPRNSSRELPILLNSYLEQPKREAVFYTEELAIYHREVFHKDNGLLNLFLLKENGEITDFDCEQAVELLQVALNLWGRKHGEISEYALVQAIINDESEKMYRLAGILSIDVHSIQMLWLIQLKNIRMEKSIREELADHVSKYYQTYVIQFIDNGIVVLLGKYRRNHSEFEISREFLKETSFNNELKNIVVCPKMRNTTDVRNTYQLVNNVRPMLKRVFPEKKTFSLIDIKQASQVMAVMKAGEQELSEHLLILDPILENDEYLETLCCFLLDADGDFQHCSDLLYIHKNTVKYRIKKISEQLGCDVTRLSEAYECYKACVLFRLIHQ</sequence>
<proteinExistence type="predicted"/>
<evidence type="ECO:0000259" key="2">
    <source>
        <dbReference type="Pfam" id="PF13556"/>
    </source>
</evidence>
<dbReference type="InterPro" id="IPR025736">
    <property type="entry name" value="PucR_C-HTH_dom"/>
</dbReference>
<dbReference type="EMBL" id="NGMM01000007">
    <property type="protein sequence ID" value="OTP11622.1"/>
    <property type="molecule type" value="Genomic_DNA"/>
</dbReference>
<keyword evidence="5" id="KW-1185">Reference proteome</keyword>
<accession>A0A242K2D1</accession>
<dbReference type="OrthoDB" id="142218at2"/>
<dbReference type="InterPro" id="IPR051448">
    <property type="entry name" value="CdaR-like_regulators"/>
</dbReference>
<dbReference type="Pfam" id="PF13556">
    <property type="entry name" value="HTH_30"/>
    <property type="match status" value="1"/>
</dbReference>
<dbReference type="InterPro" id="IPR042070">
    <property type="entry name" value="PucR_C-HTH_sf"/>
</dbReference>
<evidence type="ECO:0000313" key="4">
    <source>
        <dbReference type="EMBL" id="WYJ91659.1"/>
    </source>
</evidence>
<feature type="domain" description="Purine catabolism PurC-like" evidence="1">
    <location>
        <begin position="7"/>
        <end position="139"/>
    </location>
</feature>
<evidence type="ECO:0008006" key="6">
    <source>
        <dbReference type="Google" id="ProtNLM"/>
    </source>
</evidence>
<dbReference type="PANTHER" id="PTHR33744:SF16">
    <property type="entry name" value="CARBOHYDRATE DIACID REGULATOR"/>
    <property type="match status" value="1"/>
</dbReference>
<reference evidence="4" key="3">
    <citation type="submission" date="2024-03" db="EMBL/GenBank/DDBJ databases">
        <title>The Genome Sequence of Enterococcus sp. DIV0242b.</title>
        <authorList>
            <consortium name="The Broad Institute Genomics Platform"/>
            <consortium name="The Broad Institute Microbial Omics Core"/>
            <consortium name="The Broad Institute Genomic Center for Infectious Diseases"/>
            <person name="Earl A."/>
            <person name="Manson A."/>
            <person name="Gilmore M."/>
            <person name="Schwartman J."/>
            <person name="Shea T."/>
            <person name="Abouelleil A."/>
            <person name="Cao P."/>
            <person name="Chapman S."/>
            <person name="Cusick C."/>
            <person name="Young S."/>
            <person name="Neafsey D."/>
            <person name="Nusbaum C."/>
            <person name="Birren B."/>
        </authorList>
    </citation>
    <scope>NUCLEOTIDE SEQUENCE</scope>
    <source>
        <strain evidence="4">9E7_DIV0242</strain>
    </source>
</reference>
<dbReference type="Proteomes" id="UP000195141">
    <property type="component" value="Chromosome"/>
</dbReference>
<dbReference type="RefSeq" id="WP_086350702.1">
    <property type="nucleotide sequence ID" value="NZ_CP147247.1"/>
</dbReference>
<name>A0A242K2D1_9ENTE</name>
<reference evidence="3" key="1">
    <citation type="submission" date="2017-05" db="EMBL/GenBank/DDBJ databases">
        <title>The Genome Sequence of Enterococcus sp. 9E7_DIV0242.</title>
        <authorList>
            <consortium name="The Broad Institute Genomics Platform"/>
            <consortium name="The Broad Institute Genomic Center for Infectious Diseases"/>
            <person name="Earl A."/>
            <person name="Manson A."/>
            <person name="Schwartman J."/>
            <person name="Gilmore M."/>
            <person name="Abouelleil A."/>
            <person name="Cao P."/>
            <person name="Chapman S."/>
            <person name="Cusick C."/>
            <person name="Shea T."/>
            <person name="Young S."/>
            <person name="Neafsey D."/>
            <person name="Nusbaum C."/>
            <person name="Birren B."/>
        </authorList>
    </citation>
    <scope>NUCLEOTIDE SEQUENCE [LARGE SCALE GENOMIC DNA]</scope>
    <source>
        <strain evidence="3">9E7_DIV0242</strain>
    </source>
</reference>
<reference evidence="4" key="2">
    <citation type="submission" date="2017-05" db="EMBL/GenBank/DDBJ databases">
        <authorList>
            <consortium name="The Broad Institute Genomics Platform"/>
            <consortium name="The Broad Institute Genomic Center for Infectious Diseases"/>
            <person name="Earl A."/>
            <person name="Manson A."/>
            <person name="Schwartman J."/>
            <person name="Gilmore M."/>
            <person name="Abouelleil A."/>
            <person name="Cao P."/>
            <person name="Chapman S."/>
            <person name="Cusick C."/>
            <person name="Shea T."/>
            <person name="Young S."/>
            <person name="Neafsey D."/>
            <person name="Nusbaum C."/>
            <person name="Birren B."/>
        </authorList>
    </citation>
    <scope>NUCLEOTIDE SEQUENCE</scope>
    <source>
        <strain evidence="4">9E7_DIV0242</strain>
    </source>
</reference>
<evidence type="ECO:0000313" key="3">
    <source>
        <dbReference type="EMBL" id="OTP11622.1"/>
    </source>
</evidence>
<dbReference type="AlphaFoldDB" id="A0A242K2D1"/>
<organism evidence="3">
    <name type="scientific">Candidatus Enterococcus clewellii</name>
    <dbReference type="NCBI Taxonomy" id="1834193"/>
    <lineage>
        <taxon>Bacteria</taxon>
        <taxon>Bacillati</taxon>
        <taxon>Bacillota</taxon>
        <taxon>Bacilli</taxon>
        <taxon>Lactobacillales</taxon>
        <taxon>Enterococcaceae</taxon>
        <taxon>Enterococcus</taxon>
    </lineage>
</organism>
<dbReference type="InterPro" id="IPR012914">
    <property type="entry name" value="PucR_dom"/>
</dbReference>